<evidence type="ECO:0000256" key="2">
    <source>
        <dbReference type="ARBA" id="ARBA00023128"/>
    </source>
</evidence>
<dbReference type="AlphaFoldDB" id="G8BSM8"/>
<comment type="function">
    <text evidence="3">Component of the mitochondrial ribosome (mitoribosome), a dedicated translation machinery responsible for the synthesis of mitochondrial genome-encoded proteins, including at least some of the essential transmembrane subunits of the mitochondrial respiratory chain. The mitoribosomes are attached to the mitochondrial inner membrane and translation products are cotranslationally integrated into the membrane.</text>
</comment>
<dbReference type="InterPro" id="IPR036610">
    <property type="entry name" value="PEBP-like_sf"/>
</dbReference>
<proteinExistence type="inferred from homology"/>
<dbReference type="OMA" id="FRTQWDE"/>
<comment type="subcellular location">
    <subcellularLocation>
        <location evidence="1">Mitochondrion</location>
    </subcellularLocation>
</comment>
<dbReference type="PANTHER" id="PTHR11362:SF82">
    <property type="entry name" value="PHOSPHATIDYLETHANOLAMINE-BINDING PROTEIN 4"/>
    <property type="match status" value="1"/>
</dbReference>
<dbReference type="Gene3D" id="3.90.280.10">
    <property type="entry name" value="PEBP-like"/>
    <property type="match status" value="1"/>
</dbReference>
<evidence type="ECO:0000256" key="4">
    <source>
        <dbReference type="ARBA" id="ARBA00038016"/>
    </source>
</evidence>
<dbReference type="OrthoDB" id="2153661at2759"/>
<dbReference type="eggNOG" id="KOG3346">
    <property type="taxonomic scope" value="Eukaryota"/>
</dbReference>
<dbReference type="SUPFAM" id="SSF49777">
    <property type="entry name" value="PEBP-like"/>
    <property type="match status" value="1"/>
</dbReference>
<protein>
    <recommendedName>
        <fullName evidence="5">Large ribosomal subunit protein mL38</fullName>
    </recommendedName>
</protein>
<reference evidence="6 7" key="1">
    <citation type="journal article" date="2011" name="Proc. Natl. Acad. Sci. U.S.A.">
        <title>Evolutionary erosion of yeast sex chromosomes by mating-type switching accidents.</title>
        <authorList>
            <person name="Gordon J.L."/>
            <person name="Armisen D."/>
            <person name="Proux-Wera E."/>
            <person name="Oheigeartaigh S.S."/>
            <person name="Byrne K.P."/>
            <person name="Wolfe K.H."/>
        </authorList>
    </citation>
    <scope>NUCLEOTIDE SEQUENCE [LARGE SCALE GENOMIC DNA]</scope>
    <source>
        <strain evidence="7">ATCC 24235 / CBS 4417 / NBRC 1672 / NRRL Y-8282 / UCD 70-5</strain>
    </source>
</reference>
<comment type="similarity">
    <text evidence="4">Belongs to the phosphatidylethanolamine-binding protein family. Mitochondrion-specific ribosomal protein mL38 subfamily.</text>
</comment>
<dbReference type="STRING" id="1071381.G8BSM8"/>
<dbReference type="GO" id="GO:0033617">
    <property type="term" value="P:mitochondrial respiratory chain complex IV assembly"/>
    <property type="evidence" value="ECO:0007669"/>
    <property type="project" value="EnsemblFungi"/>
</dbReference>
<name>G8BSM8_TETPH</name>
<dbReference type="GeneID" id="11534232"/>
<sequence>MLSRSFHTSRLLKNGKVWSNFAFRSKSLGINSDVVKKAVLDGMLASGPPSIKRKFNRTKYNSPENIDSMFKLSYDFLQNKAAALYEELEKIKDPTLKDDLLVKAEINNPEVQYNFEFHDKIDNDPAIIDYEQPVYRYLGRENWKSYRQMLLMQRLETLKAIPDTLPTLEPKADVHVKFPYSTGINKWINSGETLSTLATSLPPVFKVQEYDSINVDKQLYTILVVNPDVPDLINDTYCTCLNYGLTNLKLKYNDNIIDLRNIEKEHSIIADYLPPVPEENIGLQRFIVWVFRNKESININNLDIDRNNFNIRKFAKDNELEAIGSEIWRSEFDSNVSKVREMYGLPKGRLFTKTRN</sequence>
<dbReference type="InterPro" id="IPR035810">
    <property type="entry name" value="PEBP_euk"/>
</dbReference>
<evidence type="ECO:0000313" key="7">
    <source>
        <dbReference type="Proteomes" id="UP000005666"/>
    </source>
</evidence>
<evidence type="ECO:0000313" key="6">
    <source>
        <dbReference type="EMBL" id="CCE62849.1"/>
    </source>
</evidence>
<gene>
    <name evidence="6" type="primary">TPHA0D02110</name>
    <name evidence="6" type="ordered locus">TPHA_0D02110</name>
</gene>
<dbReference type="RefSeq" id="XP_003685283.1">
    <property type="nucleotide sequence ID" value="XM_003685235.1"/>
</dbReference>
<dbReference type="HOGENOM" id="CLU_068504_0_0_1"/>
<accession>G8BSM8</accession>
<dbReference type="EMBL" id="HE612859">
    <property type="protein sequence ID" value="CCE62849.1"/>
    <property type="molecule type" value="Genomic_DNA"/>
</dbReference>
<dbReference type="CDD" id="cd00866">
    <property type="entry name" value="PEBP_euk"/>
    <property type="match status" value="1"/>
</dbReference>
<dbReference type="GO" id="GO:0005762">
    <property type="term" value="C:mitochondrial large ribosomal subunit"/>
    <property type="evidence" value="ECO:0007669"/>
    <property type="project" value="EnsemblFungi"/>
</dbReference>
<dbReference type="PANTHER" id="PTHR11362">
    <property type="entry name" value="PHOSPHATIDYLETHANOLAMINE-BINDING PROTEIN"/>
    <property type="match status" value="1"/>
</dbReference>
<dbReference type="Pfam" id="PF01161">
    <property type="entry name" value="PBP"/>
    <property type="match status" value="1"/>
</dbReference>
<dbReference type="GO" id="GO:0003735">
    <property type="term" value="F:structural constituent of ribosome"/>
    <property type="evidence" value="ECO:0007669"/>
    <property type="project" value="EnsemblFungi"/>
</dbReference>
<evidence type="ECO:0000256" key="5">
    <source>
        <dbReference type="ARBA" id="ARBA00039444"/>
    </source>
</evidence>
<organism evidence="6 7">
    <name type="scientific">Tetrapisispora phaffii (strain ATCC 24235 / CBS 4417 / NBRC 1672 / NRRL Y-8282 / UCD 70-5)</name>
    <name type="common">Yeast</name>
    <name type="synonym">Fabospora phaffii</name>
    <dbReference type="NCBI Taxonomy" id="1071381"/>
    <lineage>
        <taxon>Eukaryota</taxon>
        <taxon>Fungi</taxon>
        <taxon>Dikarya</taxon>
        <taxon>Ascomycota</taxon>
        <taxon>Saccharomycotina</taxon>
        <taxon>Saccharomycetes</taxon>
        <taxon>Saccharomycetales</taxon>
        <taxon>Saccharomycetaceae</taxon>
        <taxon>Tetrapisispora</taxon>
    </lineage>
</organism>
<dbReference type="FunFam" id="3.90.280.10:FF:000004">
    <property type="entry name" value="Mitochondrial large ribosomal subunit YmL35"/>
    <property type="match status" value="1"/>
</dbReference>
<dbReference type="KEGG" id="tpf:TPHA_0D02110"/>
<keyword evidence="7" id="KW-1185">Reference proteome</keyword>
<evidence type="ECO:0000256" key="3">
    <source>
        <dbReference type="ARBA" id="ARBA00037226"/>
    </source>
</evidence>
<keyword evidence="2" id="KW-0496">Mitochondrion</keyword>
<evidence type="ECO:0000256" key="1">
    <source>
        <dbReference type="ARBA" id="ARBA00004173"/>
    </source>
</evidence>
<dbReference type="Proteomes" id="UP000005666">
    <property type="component" value="Chromosome 4"/>
</dbReference>
<dbReference type="InterPro" id="IPR008914">
    <property type="entry name" value="PEBP"/>
</dbReference>
<dbReference type="Gene3D" id="1.20.58.1180">
    <property type="match status" value="1"/>
</dbReference>